<evidence type="ECO:0000259" key="1">
    <source>
        <dbReference type="Pfam" id="PF25355"/>
    </source>
</evidence>
<keyword evidence="3" id="KW-1185">Reference proteome</keyword>
<sequence length="125" mass="14454">MRAFRSHLSRYVSFLAMGKFILGDKEYEFEDRLLPHLQFVIGQKLKKQEGFFLGWQKPHDQGDGRMSVWLSPYVAVSFHFSGSKEPEMSKTWVRALNSLAYTPRGLIAISEAEADRFIKNNPDLL</sequence>
<name>A0ABN3B3C4_9MICO</name>
<dbReference type="Proteomes" id="UP001501084">
    <property type="component" value="Unassembled WGS sequence"/>
</dbReference>
<gene>
    <name evidence="2" type="ORF">GCM10009786_04550</name>
</gene>
<comment type="caution">
    <text evidence="2">The sequence shown here is derived from an EMBL/GenBank/DDBJ whole genome shotgun (WGS) entry which is preliminary data.</text>
</comment>
<evidence type="ECO:0000313" key="3">
    <source>
        <dbReference type="Proteomes" id="UP001501084"/>
    </source>
</evidence>
<proteinExistence type="predicted"/>
<protein>
    <recommendedName>
        <fullName evidence="1">DUF7882 domain-containing protein</fullName>
    </recommendedName>
</protein>
<reference evidence="2 3" key="1">
    <citation type="journal article" date="2019" name="Int. J. Syst. Evol. Microbiol.">
        <title>The Global Catalogue of Microorganisms (GCM) 10K type strain sequencing project: providing services to taxonomists for standard genome sequencing and annotation.</title>
        <authorList>
            <consortium name="The Broad Institute Genomics Platform"/>
            <consortium name="The Broad Institute Genome Sequencing Center for Infectious Disease"/>
            <person name="Wu L."/>
            <person name="Ma J."/>
        </authorList>
    </citation>
    <scope>NUCLEOTIDE SEQUENCE [LARGE SCALE GENOMIC DNA]</scope>
    <source>
        <strain evidence="2 3">JCM 14919</strain>
    </source>
</reference>
<evidence type="ECO:0000313" key="2">
    <source>
        <dbReference type="EMBL" id="GAA2185960.1"/>
    </source>
</evidence>
<dbReference type="Pfam" id="PF25355">
    <property type="entry name" value="DUF7882"/>
    <property type="match status" value="1"/>
</dbReference>
<dbReference type="InterPro" id="IPR057204">
    <property type="entry name" value="DUF7882"/>
</dbReference>
<feature type="domain" description="DUF7882" evidence="1">
    <location>
        <begin position="17"/>
        <end position="111"/>
    </location>
</feature>
<organism evidence="2 3">
    <name type="scientific">Leucobacter alluvii</name>
    <dbReference type="NCBI Taxonomy" id="340321"/>
    <lineage>
        <taxon>Bacteria</taxon>
        <taxon>Bacillati</taxon>
        <taxon>Actinomycetota</taxon>
        <taxon>Actinomycetes</taxon>
        <taxon>Micrococcales</taxon>
        <taxon>Microbacteriaceae</taxon>
        <taxon>Leucobacter</taxon>
    </lineage>
</organism>
<accession>A0ABN3B3C4</accession>
<dbReference type="EMBL" id="BAAAOP010000003">
    <property type="protein sequence ID" value="GAA2185960.1"/>
    <property type="molecule type" value="Genomic_DNA"/>
</dbReference>